<protein>
    <recommendedName>
        <fullName evidence="3">TolC family protein</fullName>
    </recommendedName>
</protein>
<sequence>MAQSAAAADFAAARLETERTFAEARAQERALEDRAVTLARRYSTMERTRELYRLQYLELGTRTLVDLLNADQELSQIRFDEINARYDLARLAVVCLHSGGRLREALGLTGEDLRGVRL</sequence>
<organism evidence="1 2">
    <name type="scientific">Aurantiacibacter xanthus</name>
    <dbReference type="NCBI Taxonomy" id="1784712"/>
    <lineage>
        <taxon>Bacteria</taxon>
        <taxon>Pseudomonadati</taxon>
        <taxon>Pseudomonadota</taxon>
        <taxon>Alphaproteobacteria</taxon>
        <taxon>Sphingomonadales</taxon>
        <taxon>Erythrobacteraceae</taxon>
        <taxon>Aurantiacibacter</taxon>
    </lineage>
</organism>
<dbReference type="SUPFAM" id="SSF56954">
    <property type="entry name" value="Outer membrane efflux proteins (OEP)"/>
    <property type="match status" value="1"/>
</dbReference>
<proteinExistence type="predicted"/>
<accession>A0A3A1P2M8</accession>
<reference evidence="1 2" key="1">
    <citation type="submission" date="2018-08" db="EMBL/GenBank/DDBJ databases">
        <title>Erythrobacter zhengii sp.nov., a bacterium isolated from deep-sea sediment.</title>
        <authorList>
            <person name="Fang C."/>
            <person name="Wu Y.-H."/>
            <person name="Sun C."/>
            <person name="Wang H."/>
            <person name="Cheng H."/>
            <person name="Meng F.-X."/>
            <person name="Wang C.-S."/>
            <person name="Xu X.-W."/>
        </authorList>
    </citation>
    <scope>NUCLEOTIDE SEQUENCE [LARGE SCALE GENOMIC DNA]</scope>
    <source>
        <strain evidence="1 2">CCTCC AB 2015396</strain>
    </source>
</reference>
<evidence type="ECO:0000313" key="2">
    <source>
        <dbReference type="Proteomes" id="UP000265366"/>
    </source>
</evidence>
<dbReference type="EMBL" id="QXFM01000107">
    <property type="protein sequence ID" value="RIV84146.1"/>
    <property type="molecule type" value="Genomic_DNA"/>
</dbReference>
<evidence type="ECO:0000313" key="1">
    <source>
        <dbReference type="EMBL" id="RIV84146.1"/>
    </source>
</evidence>
<name>A0A3A1P2M8_9SPHN</name>
<dbReference type="AlphaFoldDB" id="A0A3A1P2M8"/>
<comment type="caution">
    <text evidence="1">The sequence shown here is derived from an EMBL/GenBank/DDBJ whole genome shotgun (WGS) entry which is preliminary data.</text>
</comment>
<dbReference type="Proteomes" id="UP000265366">
    <property type="component" value="Unassembled WGS sequence"/>
</dbReference>
<keyword evidence="2" id="KW-1185">Reference proteome</keyword>
<gene>
    <name evidence="1" type="ORF">D2V17_12065</name>
</gene>
<dbReference type="Gene3D" id="1.20.1600.10">
    <property type="entry name" value="Outer membrane efflux proteins (OEP)"/>
    <property type="match status" value="1"/>
</dbReference>
<evidence type="ECO:0008006" key="3">
    <source>
        <dbReference type="Google" id="ProtNLM"/>
    </source>
</evidence>